<dbReference type="RefSeq" id="WP_012111069.1">
    <property type="nucleotide sequence ID" value="NC_009719.1"/>
</dbReference>
<dbReference type="AlphaFoldDB" id="A7HV31"/>
<dbReference type="InterPro" id="IPR000335">
    <property type="entry name" value="Bleomycin-R"/>
</dbReference>
<name>A7HV31_PARL1</name>
<proteinExistence type="predicted"/>
<dbReference type="Proteomes" id="UP000006377">
    <property type="component" value="Chromosome"/>
</dbReference>
<reference evidence="2 3" key="1">
    <citation type="journal article" date="2011" name="Stand. Genomic Sci.">
        <title>Complete genome sequence of Parvibaculum lavamentivorans type strain (DS-1(T)).</title>
        <authorList>
            <person name="Schleheck D."/>
            <person name="Weiss M."/>
            <person name="Pitluck S."/>
            <person name="Bruce D."/>
            <person name="Land M.L."/>
            <person name="Han S."/>
            <person name="Saunders E."/>
            <person name="Tapia R."/>
            <person name="Detter C."/>
            <person name="Brettin T."/>
            <person name="Han J."/>
            <person name="Woyke T."/>
            <person name="Goodwin L."/>
            <person name="Pennacchio L."/>
            <person name="Nolan M."/>
            <person name="Cook A.M."/>
            <person name="Kjelleberg S."/>
            <person name="Thomas T."/>
        </authorList>
    </citation>
    <scope>NUCLEOTIDE SEQUENCE [LARGE SCALE GENOMIC DNA]</scope>
    <source>
        <strain evidence="3">DS-1 / DSM 13023 / NCIMB 13966</strain>
    </source>
</reference>
<dbReference type="InterPro" id="IPR029068">
    <property type="entry name" value="Glyas_Bleomycin-R_OHBP_Dase"/>
</dbReference>
<dbReference type="EMBL" id="CP000774">
    <property type="protein sequence ID" value="ABS63764.1"/>
    <property type="molecule type" value="Genomic_DNA"/>
</dbReference>
<dbReference type="OrthoDB" id="9791602at2"/>
<protein>
    <submittedName>
        <fullName evidence="2">Putative bleomycin resistance protein</fullName>
    </submittedName>
</protein>
<keyword evidence="1" id="KW-0046">Antibiotic resistance</keyword>
<dbReference type="CDD" id="cd08349">
    <property type="entry name" value="BLMA_like"/>
    <property type="match status" value="1"/>
</dbReference>
<dbReference type="SUPFAM" id="SSF54593">
    <property type="entry name" value="Glyoxalase/Bleomycin resistance protein/Dihydroxybiphenyl dioxygenase"/>
    <property type="match status" value="1"/>
</dbReference>
<evidence type="ECO:0000256" key="1">
    <source>
        <dbReference type="ARBA" id="ARBA00023251"/>
    </source>
</evidence>
<evidence type="ECO:0000313" key="3">
    <source>
        <dbReference type="Proteomes" id="UP000006377"/>
    </source>
</evidence>
<dbReference type="HOGENOM" id="CLU_046006_15_4_5"/>
<dbReference type="KEGG" id="pla:Plav_2150"/>
<dbReference type="GO" id="GO:0046677">
    <property type="term" value="P:response to antibiotic"/>
    <property type="evidence" value="ECO:0007669"/>
    <property type="project" value="UniProtKB-KW"/>
</dbReference>
<sequence>MTDPARAIPVLASLDLAQSKLFYEEKLGFKVELFGDYMIARRDEMEIHFWLANDRIYPEGTSCYIRGGQVPALYEEYARKGIGKAPIDGERISDFAVRPWGMKEFYVWDPHGNLLKFGMSADEA</sequence>
<dbReference type="STRING" id="402881.Plav_2150"/>
<keyword evidence="3" id="KW-1185">Reference proteome</keyword>
<accession>A7HV31</accession>
<dbReference type="Gene3D" id="3.10.180.10">
    <property type="entry name" value="2,3-Dihydroxybiphenyl 1,2-Dioxygenase, domain 1"/>
    <property type="match status" value="1"/>
</dbReference>
<gene>
    <name evidence="2" type="ordered locus">Plav_2150</name>
</gene>
<dbReference type="eggNOG" id="COG0346">
    <property type="taxonomic scope" value="Bacteria"/>
</dbReference>
<organism evidence="2 3">
    <name type="scientific">Parvibaculum lavamentivorans (strain DS-1 / DSM 13023 / NCIMB 13966)</name>
    <dbReference type="NCBI Taxonomy" id="402881"/>
    <lineage>
        <taxon>Bacteria</taxon>
        <taxon>Pseudomonadati</taxon>
        <taxon>Pseudomonadota</taxon>
        <taxon>Alphaproteobacteria</taxon>
        <taxon>Hyphomicrobiales</taxon>
        <taxon>Parvibaculaceae</taxon>
        <taxon>Parvibaculum</taxon>
    </lineage>
</organism>
<evidence type="ECO:0000313" key="2">
    <source>
        <dbReference type="EMBL" id="ABS63764.1"/>
    </source>
</evidence>